<dbReference type="EC" id="7.-.-.-" evidence="8"/>
<feature type="transmembrane region" description="Helical" evidence="8">
    <location>
        <begin position="172"/>
        <end position="197"/>
    </location>
</feature>
<keyword evidence="8" id="KW-1003">Cell membrane</keyword>
<dbReference type="Pfam" id="PF02508">
    <property type="entry name" value="Rnf-Nqr"/>
    <property type="match status" value="1"/>
</dbReference>
<protein>
    <recommendedName>
        <fullName evidence="8">Ion-translocating oxidoreductase complex subunit E</fullName>
        <ecNumber evidence="8">7.-.-.-</ecNumber>
    </recommendedName>
    <alternativeName>
        <fullName evidence="8">Rnf electron transport complex subunit E</fullName>
    </alternativeName>
</protein>
<evidence type="ECO:0000256" key="4">
    <source>
        <dbReference type="ARBA" id="ARBA00022967"/>
    </source>
</evidence>
<evidence type="ECO:0000256" key="5">
    <source>
        <dbReference type="ARBA" id="ARBA00022982"/>
    </source>
</evidence>
<dbReference type="InterPro" id="IPR010968">
    <property type="entry name" value="RnfE"/>
</dbReference>
<dbReference type="InterPro" id="IPR003667">
    <property type="entry name" value="NqrDE/RnfAE"/>
</dbReference>
<evidence type="ECO:0000256" key="7">
    <source>
        <dbReference type="ARBA" id="ARBA00023136"/>
    </source>
</evidence>
<dbReference type="PIRSF" id="PIRSF006102">
    <property type="entry name" value="NQR_DE"/>
    <property type="match status" value="1"/>
</dbReference>
<dbReference type="EMBL" id="DSUJ01000002">
    <property type="protein sequence ID" value="HFI89978.1"/>
    <property type="molecule type" value="Genomic_DNA"/>
</dbReference>
<dbReference type="GO" id="GO:0005886">
    <property type="term" value="C:plasma membrane"/>
    <property type="evidence" value="ECO:0007669"/>
    <property type="project" value="UniProtKB-SubCell"/>
</dbReference>
<sequence length="230" mass="25314">MKKQVSLLQEFTKGLWEINPTFKQILGMCPTLAVTVSAINGIAMALATTFVLVFSSLLISLVRKWIPNQVRIASYIVIIATFVTIVDLIMKAQFVELSKALGPFIPLIVVNCIILGRAEAFASKNNPLRSVLDALGNGAGFLVSLFVLGSIRELIGSRTILGYQILPNGFEPWLIMILPAGAFLTLGLLMGFANMYIERKKNLERESLIAQYKRVGREEITDEVLKEAGV</sequence>
<dbReference type="NCBIfam" id="NF009070">
    <property type="entry name" value="PRK12405.1"/>
    <property type="match status" value="1"/>
</dbReference>
<evidence type="ECO:0000256" key="2">
    <source>
        <dbReference type="ARBA" id="ARBA00022448"/>
    </source>
</evidence>
<feature type="transmembrane region" description="Helical" evidence="8">
    <location>
        <begin position="72"/>
        <end position="94"/>
    </location>
</feature>
<feature type="transmembrane region" description="Helical" evidence="8">
    <location>
        <begin position="38"/>
        <end position="60"/>
    </location>
</feature>
<dbReference type="GO" id="GO:0022900">
    <property type="term" value="P:electron transport chain"/>
    <property type="evidence" value="ECO:0007669"/>
    <property type="project" value="UniProtKB-UniRule"/>
</dbReference>
<dbReference type="GO" id="GO:0012505">
    <property type="term" value="C:endomembrane system"/>
    <property type="evidence" value="ECO:0007669"/>
    <property type="project" value="UniProtKB-SubCell"/>
</dbReference>
<dbReference type="AlphaFoldDB" id="A0A7V2ZHH3"/>
<evidence type="ECO:0000313" key="9">
    <source>
        <dbReference type="EMBL" id="HFI89978.1"/>
    </source>
</evidence>
<keyword evidence="3 8" id="KW-0812">Transmembrane</keyword>
<organism evidence="9">
    <name type="scientific">Ignavibacterium album</name>
    <dbReference type="NCBI Taxonomy" id="591197"/>
    <lineage>
        <taxon>Bacteria</taxon>
        <taxon>Pseudomonadati</taxon>
        <taxon>Ignavibacteriota</taxon>
        <taxon>Ignavibacteria</taxon>
        <taxon>Ignavibacteriales</taxon>
        <taxon>Ignavibacteriaceae</taxon>
        <taxon>Ignavibacterium</taxon>
    </lineage>
</organism>
<evidence type="ECO:0000256" key="3">
    <source>
        <dbReference type="ARBA" id="ARBA00022692"/>
    </source>
</evidence>
<comment type="subunit">
    <text evidence="8">The complex is composed of six subunits: RnfA, RnfB, RnfC, RnfD, RnfE and RnfG.</text>
</comment>
<evidence type="ECO:0000256" key="8">
    <source>
        <dbReference type="HAMAP-Rule" id="MF_00478"/>
    </source>
</evidence>
<gene>
    <name evidence="8" type="primary">rnfE</name>
    <name evidence="9" type="ORF">ENS31_00445</name>
</gene>
<keyword evidence="4 8" id="KW-1278">Translocase</keyword>
<proteinExistence type="inferred from homology"/>
<keyword evidence="6 8" id="KW-1133">Transmembrane helix</keyword>
<reference evidence="9" key="1">
    <citation type="journal article" date="2020" name="mSystems">
        <title>Genome- and Community-Level Interaction Insights into Carbon Utilization and Element Cycling Functions of Hydrothermarchaeota in Hydrothermal Sediment.</title>
        <authorList>
            <person name="Zhou Z."/>
            <person name="Liu Y."/>
            <person name="Xu W."/>
            <person name="Pan J."/>
            <person name="Luo Z.H."/>
            <person name="Li M."/>
        </authorList>
    </citation>
    <scope>NUCLEOTIDE SEQUENCE [LARGE SCALE GENOMIC DNA]</scope>
    <source>
        <strain evidence="9">SpSt-479</strain>
    </source>
</reference>
<name>A0A7V2ZHH3_9BACT</name>
<keyword evidence="7 8" id="KW-0472">Membrane</keyword>
<feature type="transmembrane region" description="Helical" evidence="8">
    <location>
        <begin position="130"/>
        <end position="152"/>
    </location>
</feature>
<dbReference type="NCBIfam" id="TIGR01948">
    <property type="entry name" value="rnfE"/>
    <property type="match status" value="1"/>
</dbReference>
<comment type="caution">
    <text evidence="9">The sequence shown here is derived from an EMBL/GenBank/DDBJ whole genome shotgun (WGS) entry which is preliminary data.</text>
</comment>
<evidence type="ECO:0000256" key="6">
    <source>
        <dbReference type="ARBA" id="ARBA00022989"/>
    </source>
</evidence>
<dbReference type="PANTHER" id="PTHR30586">
    <property type="entry name" value="ELECTRON TRANSPORT COMPLEX PROTEIN RNFE"/>
    <property type="match status" value="1"/>
</dbReference>
<comment type="subcellular location">
    <subcellularLocation>
        <location evidence="8">Cell membrane</location>
        <topology evidence="8">Multi-pass membrane protein</topology>
    </subcellularLocation>
    <subcellularLocation>
        <location evidence="1">Endomembrane system</location>
        <topology evidence="1">Multi-pass membrane protein</topology>
    </subcellularLocation>
</comment>
<keyword evidence="5 8" id="KW-0249">Electron transport</keyword>
<dbReference type="HAMAP" id="MF_00478">
    <property type="entry name" value="RsxE_RnfE"/>
    <property type="match status" value="1"/>
</dbReference>
<accession>A0A7V2ZHH3</accession>
<comment type="similarity">
    <text evidence="8">Belongs to the NqrDE/RnfAE family.</text>
</comment>
<comment type="function">
    <text evidence="8">Part of a membrane-bound complex that couples electron transfer with translocation of ions across the membrane.</text>
</comment>
<evidence type="ECO:0000256" key="1">
    <source>
        <dbReference type="ARBA" id="ARBA00004127"/>
    </source>
</evidence>
<dbReference type="PANTHER" id="PTHR30586:SF0">
    <property type="entry name" value="ION-TRANSLOCATING OXIDOREDUCTASE COMPLEX SUBUNIT E"/>
    <property type="match status" value="1"/>
</dbReference>
<keyword evidence="2 8" id="KW-0813">Transport</keyword>
<feature type="transmembrane region" description="Helical" evidence="8">
    <location>
        <begin position="100"/>
        <end position="118"/>
    </location>
</feature>